<evidence type="ECO:0000313" key="2">
    <source>
        <dbReference type="Proteomes" id="UP000187209"/>
    </source>
</evidence>
<dbReference type="EMBL" id="MPUH01001270">
    <property type="protein sequence ID" value="OMJ68869.1"/>
    <property type="molecule type" value="Genomic_DNA"/>
</dbReference>
<dbReference type="Proteomes" id="UP000187209">
    <property type="component" value="Unassembled WGS sequence"/>
</dbReference>
<name>A0A1R2AWF6_9CILI</name>
<reference evidence="1 2" key="1">
    <citation type="submission" date="2016-11" db="EMBL/GenBank/DDBJ databases">
        <title>The macronuclear genome of Stentor coeruleus: a giant cell with tiny introns.</title>
        <authorList>
            <person name="Slabodnick M."/>
            <person name="Ruby J.G."/>
            <person name="Reiff S.B."/>
            <person name="Swart E.C."/>
            <person name="Gosai S."/>
            <person name="Prabakaran S."/>
            <person name="Witkowska E."/>
            <person name="Larue G.E."/>
            <person name="Fisher S."/>
            <person name="Freeman R.M."/>
            <person name="Gunawardena J."/>
            <person name="Chu W."/>
            <person name="Stover N.A."/>
            <person name="Gregory B.D."/>
            <person name="Nowacki M."/>
            <person name="Derisi J."/>
            <person name="Roy S.W."/>
            <person name="Marshall W.F."/>
            <person name="Sood P."/>
        </authorList>
    </citation>
    <scope>NUCLEOTIDE SEQUENCE [LARGE SCALE GENOMIC DNA]</scope>
    <source>
        <strain evidence="1">WM001</strain>
    </source>
</reference>
<organism evidence="1 2">
    <name type="scientific">Stentor coeruleus</name>
    <dbReference type="NCBI Taxonomy" id="5963"/>
    <lineage>
        <taxon>Eukaryota</taxon>
        <taxon>Sar</taxon>
        <taxon>Alveolata</taxon>
        <taxon>Ciliophora</taxon>
        <taxon>Postciliodesmatophora</taxon>
        <taxon>Heterotrichea</taxon>
        <taxon>Heterotrichida</taxon>
        <taxon>Stentoridae</taxon>
        <taxon>Stentor</taxon>
    </lineage>
</organism>
<sequence>MYRFSKSVPRGYEYLSSKYSTRKKHKCDVARELPPAPYYRQEKSYINVSPLRSKQKLIEARTYKSPLSERQKNFTLPQTKLEAFLGNLSHLEEQFKLHNQKIVKKCKENYMKMKSIKRCIDP</sequence>
<gene>
    <name evidence="1" type="ORF">SteCoe_33561</name>
</gene>
<protein>
    <submittedName>
        <fullName evidence="1">Uncharacterized protein</fullName>
    </submittedName>
</protein>
<evidence type="ECO:0000313" key="1">
    <source>
        <dbReference type="EMBL" id="OMJ68869.1"/>
    </source>
</evidence>
<accession>A0A1R2AWF6</accession>
<dbReference type="AlphaFoldDB" id="A0A1R2AWF6"/>
<proteinExistence type="predicted"/>
<keyword evidence="2" id="KW-1185">Reference proteome</keyword>
<comment type="caution">
    <text evidence="1">The sequence shown here is derived from an EMBL/GenBank/DDBJ whole genome shotgun (WGS) entry which is preliminary data.</text>
</comment>